<dbReference type="GO" id="GO:0006355">
    <property type="term" value="P:regulation of DNA-templated transcription"/>
    <property type="evidence" value="ECO:0007669"/>
    <property type="project" value="InterPro"/>
</dbReference>
<dbReference type="Proteomes" id="UP000282388">
    <property type="component" value="Unassembled WGS sequence"/>
</dbReference>
<accession>A0A3A8EQ17</accession>
<dbReference type="InterPro" id="IPR016032">
    <property type="entry name" value="Sig_transdc_resp-reg_C-effctor"/>
</dbReference>
<dbReference type="InterPro" id="IPR036388">
    <property type="entry name" value="WH-like_DNA-bd_sf"/>
</dbReference>
<dbReference type="SUPFAM" id="SSF46894">
    <property type="entry name" value="C-terminal effector domain of the bipartite response regulators"/>
    <property type="match status" value="1"/>
</dbReference>
<sequence length="391" mass="44735">MSELESKLIGMIYDAALDRAQWPDVLEEVVRYTGSKTAIFVFLDQLNPEHDFIYSHQIPDVSMAAYQEECIKIIDMRLHAPLWQQAGVGGVVHMNLSDYALKPPDSDEFIFYDRCLKPTGVFYISAVLLDTGQYRWGVLGLHRASCKYEQRELDILRRIGTHLRRALQIYRQLSLVQQHNQDLYRLLDCLKLGVMLIDQDSRLIYTNQSAQNVIEKSKLIKIDQSNRIKISKEHQIKLNQYIQSALFFDQAKSNLNQTDSSSVGGVMALIDQTSEQKLMLSIVPCAKILQQNKMGEPASQRVVIFMTETNQYSELATVFLKNSYMLSSREIQVCELFVNGLNLEEIAEQKGLALSSVRTYLKQIYAKTKCNSQADLMKLLMSATINFEHIA</sequence>
<comment type="caution">
    <text evidence="2">The sequence shown here is derived from an EMBL/GenBank/DDBJ whole genome shotgun (WGS) entry which is preliminary data.</text>
</comment>
<dbReference type="AlphaFoldDB" id="A0A3A8EQ17"/>
<protein>
    <recommendedName>
        <fullName evidence="1">HTH luxR-type domain-containing protein</fullName>
    </recommendedName>
</protein>
<gene>
    <name evidence="2" type="ORF">D7V32_05025</name>
</gene>
<name>A0A3A8EQ17_9GAMM</name>
<evidence type="ECO:0000259" key="1">
    <source>
        <dbReference type="SMART" id="SM00421"/>
    </source>
</evidence>
<evidence type="ECO:0000313" key="3">
    <source>
        <dbReference type="Proteomes" id="UP000282388"/>
    </source>
</evidence>
<dbReference type="SMART" id="SM00421">
    <property type="entry name" value="HTH_LUXR"/>
    <property type="match status" value="1"/>
</dbReference>
<dbReference type="RefSeq" id="WP_120401812.1">
    <property type="nucleotide sequence ID" value="NZ_RAXV01000007.1"/>
</dbReference>
<dbReference type="EMBL" id="RAXV01000007">
    <property type="protein sequence ID" value="RKG32830.1"/>
    <property type="molecule type" value="Genomic_DNA"/>
</dbReference>
<proteinExistence type="predicted"/>
<organism evidence="2 3">
    <name type="scientific">Acinetobacter tianfuensis</name>
    <dbReference type="NCBI Taxonomy" id="2419603"/>
    <lineage>
        <taxon>Bacteria</taxon>
        <taxon>Pseudomonadati</taxon>
        <taxon>Pseudomonadota</taxon>
        <taxon>Gammaproteobacteria</taxon>
        <taxon>Moraxellales</taxon>
        <taxon>Moraxellaceae</taxon>
        <taxon>Acinetobacter</taxon>
    </lineage>
</organism>
<dbReference type="Gene3D" id="1.10.10.10">
    <property type="entry name" value="Winged helix-like DNA-binding domain superfamily/Winged helix DNA-binding domain"/>
    <property type="match status" value="1"/>
</dbReference>
<dbReference type="GO" id="GO:0003677">
    <property type="term" value="F:DNA binding"/>
    <property type="evidence" value="ECO:0007669"/>
    <property type="project" value="InterPro"/>
</dbReference>
<evidence type="ECO:0000313" key="2">
    <source>
        <dbReference type="EMBL" id="RKG32830.1"/>
    </source>
</evidence>
<dbReference type="OrthoDB" id="6697591at2"/>
<reference evidence="2 3" key="1">
    <citation type="submission" date="2018-09" db="EMBL/GenBank/DDBJ databases">
        <title>The draft genome of Acinetobacter spp. strains.</title>
        <authorList>
            <person name="Qin J."/>
            <person name="Feng Y."/>
            <person name="Zong Z."/>
        </authorList>
    </citation>
    <scope>NUCLEOTIDE SEQUENCE [LARGE SCALE GENOMIC DNA]</scope>
    <source>
        <strain evidence="2 3">WCHAc060012</strain>
    </source>
</reference>
<dbReference type="Pfam" id="PF00196">
    <property type="entry name" value="GerE"/>
    <property type="match status" value="1"/>
</dbReference>
<dbReference type="InterPro" id="IPR000792">
    <property type="entry name" value="Tscrpt_reg_LuxR_C"/>
</dbReference>
<feature type="domain" description="HTH luxR-type" evidence="1">
    <location>
        <begin position="323"/>
        <end position="380"/>
    </location>
</feature>
<keyword evidence="3" id="KW-1185">Reference proteome</keyword>